<dbReference type="OrthoDB" id="321327at2"/>
<organism evidence="5 6">
    <name type="scientific">Dielma fastidiosa</name>
    <dbReference type="NCBI Taxonomy" id="1034346"/>
    <lineage>
        <taxon>Bacteria</taxon>
        <taxon>Bacillati</taxon>
        <taxon>Bacillota</taxon>
        <taxon>Erysipelotrichia</taxon>
        <taxon>Erysipelotrichales</taxon>
        <taxon>Erysipelotrichaceae</taxon>
        <taxon>Dielma</taxon>
    </lineage>
</organism>
<dbReference type="InterPro" id="IPR014710">
    <property type="entry name" value="RmlC-like_jellyroll"/>
</dbReference>
<dbReference type="SUPFAM" id="SSF51182">
    <property type="entry name" value="RmlC-like cupins"/>
    <property type="match status" value="1"/>
</dbReference>
<dbReference type="AlphaFoldDB" id="A0A318KF49"/>
<evidence type="ECO:0000313" key="6">
    <source>
        <dbReference type="Proteomes" id="UP000247612"/>
    </source>
</evidence>
<dbReference type="Pfam" id="PF02678">
    <property type="entry name" value="Pirin"/>
    <property type="match status" value="1"/>
</dbReference>
<dbReference type="Proteomes" id="UP000247612">
    <property type="component" value="Unassembled WGS sequence"/>
</dbReference>
<evidence type="ECO:0000259" key="3">
    <source>
        <dbReference type="Pfam" id="PF02678"/>
    </source>
</evidence>
<dbReference type="EMBL" id="QJKH01000019">
    <property type="protein sequence ID" value="PXX75225.1"/>
    <property type="molecule type" value="Genomic_DNA"/>
</dbReference>
<evidence type="ECO:0000259" key="4">
    <source>
        <dbReference type="Pfam" id="PF17954"/>
    </source>
</evidence>
<evidence type="ECO:0008006" key="7">
    <source>
        <dbReference type="Google" id="ProtNLM"/>
    </source>
</evidence>
<dbReference type="STRING" id="1034346.GCA_000313565_01878"/>
<accession>A0A318KF49</accession>
<dbReference type="Pfam" id="PF17954">
    <property type="entry name" value="Pirin_C_2"/>
    <property type="match status" value="1"/>
</dbReference>
<gene>
    <name evidence="5" type="ORF">DES51_11941</name>
</gene>
<reference evidence="5 6" key="1">
    <citation type="submission" date="2018-05" db="EMBL/GenBank/DDBJ databases">
        <title>Genomic Encyclopedia of Type Strains, Phase IV (KMG-IV): sequencing the most valuable type-strain genomes for metagenomic binning, comparative biology and taxonomic classification.</title>
        <authorList>
            <person name="Goeker M."/>
        </authorList>
    </citation>
    <scope>NUCLEOTIDE SEQUENCE [LARGE SCALE GENOMIC DNA]</scope>
    <source>
        <strain evidence="5 6">JC118</strain>
    </source>
</reference>
<dbReference type="InterPro" id="IPR011051">
    <property type="entry name" value="RmlC_Cupin_sf"/>
</dbReference>
<comment type="caution">
    <text evidence="5">The sequence shown here is derived from an EMBL/GenBank/DDBJ whole genome shotgun (WGS) entry which is preliminary data.</text>
</comment>
<dbReference type="PANTHER" id="PTHR43212:SF3">
    <property type="entry name" value="QUERCETIN 2,3-DIOXYGENASE"/>
    <property type="match status" value="1"/>
</dbReference>
<evidence type="ECO:0000313" key="5">
    <source>
        <dbReference type="EMBL" id="PXX75225.1"/>
    </source>
</evidence>
<protein>
    <recommendedName>
        <fullName evidence="7">Pirin family protein</fullName>
    </recommendedName>
</protein>
<dbReference type="CDD" id="cd02910">
    <property type="entry name" value="cupin_Yhhw_N"/>
    <property type="match status" value="1"/>
</dbReference>
<dbReference type="Gene3D" id="2.60.120.10">
    <property type="entry name" value="Jelly Rolls"/>
    <property type="match status" value="2"/>
</dbReference>
<feature type="domain" description="Pirin N-terminal" evidence="3">
    <location>
        <begin position="13"/>
        <end position="117"/>
    </location>
</feature>
<sequence length="229" mass="26816">MIKKIDHQLMGRFHNSWLNTYYHFSFGDYYDAEKMHYGMLRVVNDDTIQPLSGFDLHSHKNMEILTYVVQGECTHRDNDREQTLKRGMMQLMSAGTGIAHSEVNMQDSLLRMIQIWIYPNELDLTPDYQLAALPWHERYNRWLLLASQRDEAPLHLHQDMNIYACELSDAAEIELKVMPLRQVYLVVLEGRVRIEDMLFDAHDGAGIDESTRLKAASWAHVLMFEMAKL</sequence>
<evidence type="ECO:0000256" key="1">
    <source>
        <dbReference type="ARBA" id="ARBA00008416"/>
    </source>
</evidence>
<evidence type="ECO:0000256" key="2">
    <source>
        <dbReference type="RuleBase" id="RU003457"/>
    </source>
</evidence>
<dbReference type="InterPro" id="IPR003829">
    <property type="entry name" value="Pirin_N_dom"/>
</dbReference>
<proteinExistence type="inferred from homology"/>
<feature type="domain" description="Quercetin 2,3-dioxygenase C-terminal cupin" evidence="4">
    <location>
        <begin position="144"/>
        <end position="226"/>
    </location>
</feature>
<dbReference type="PANTHER" id="PTHR43212">
    <property type="entry name" value="QUERCETIN 2,3-DIOXYGENASE"/>
    <property type="match status" value="1"/>
</dbReference>
<dbReference type="InterPro" id="IPR041602">
    <property type="entry name" value="Quercetinase_C"/>
</dbReference>
<dbReference type="RefSeq" id="WP_022938183.1">
    <property type="nucleotide sequence ID" value="NZ_CABKRQ010000005.1"/>
</dbReference>
<keyword evidence="6" id="KW-1185">Reference proteome</keyword>
<dbReference type="InterPro" id="IPR012093">
    <property type="entry name" value="Pirin"/>
</dbReference>
<comment type="similarity">
    <text evidence="1 2">Belongs to the pirin family.</text>
</comment>
<name>A0A318KF49_9FIRM</name>